<dbReference type="RefSeq" id="WP_020039247.1">
    <property type="nucleotide sequence ID" value="NZ_KE557280.1"/>
</dbReference>
<dbReference type="Proteomes" id="UP000015347">
    <property type="component" value="Unassembled WGS sequence"/>
</dbReference>
<dbReference type="OrthoDB" id="7877306at2"/>
<keyword evidence="2" id="KW-1185">Reference proteome</keyword>
<evidence type="ECO:0000313" key="2">
    <source>
        <dbReference type="Proteomes" id="UP000015347"/>
    </source>
</evidence>
<dbReference type="EMBL" id="APVH01000039">
    <property type="protein sequence ID" value="EPX78490.1"/>
    <property type="molecule type" value="Genomic_DNA"/>
</dbReference>
<sequence length="139" mass="15525">MGVEVFILRDRNLAYQRFYGRTTLEDCVAGLEHARPDGTIPADQKLLSDLRPVQEIDQNFHDVLRTVSRKAALDIEVTPGTEHAVLAPEDLTFGMARMYQQVSSEMLEFEVGVFRSERGALDFLDQPEDTIAGLLATVG</sequence>
<accession>S9RK50</accession>
<comment type="caution">
    <text evidence="1">The sequence shown here is derived from an EMBL/GenBank/DDBJ whole genome shotgun (WGS) entry which is preliminary data.</text>
</comment>
<gene>
    <name evidence="1" type="ORF">Salmuc_03600</name>
</gene>
<reference evidence="2" key="1">
    <citation type="journal article" date="2014" name="Stand. Genomic Sci.">
        <title>Genome sequence of the exopolysaccharide-producing Salipiger mucosus type strain (DSM 16094(T)), a moderately halophilic member of the Roseobacter clade.</title>
        <authorList>
            <person name="Riedel T."/>
            <person name="Spring S."/>
            <person name="Fiebig A."/>
            <person name="Petersen J."/>
            <person name="Kyrpides N.C."/>
            <person name="Goker M."/>
            <person name="Klenk H.P."/>
        </authorList>
    </citation>
    <scope>NUCLEOTIDE SEQUENCE [LARGE SCALE GENOMIC DNA]</scope>
    <source>
        <strain evidence="2">DSM 16094</strain>
    </source>
</reference>
<dbReference type="AlphaFoldDB" id="S9RK50"/>
<name>S9RK50_9RHOB</name>
<dbReference type="eggNOG" id="ENOG502ZV9Q">
    <property type="taxonomic scope" value="Bacteria"/>
</dbReference>
<proteinExistence type="predicted"/>
<evidence type="ECO:0000313" key="1">
    <source>
        <dbReference type="EMBL" id="EPX78490.1"/>
    </source>
</evidence>
<protein>
    <submittedName>
        <fullName evidence="1">Uncharacterized protein</fullName>
    </submittedName>
</protein>
<dbReference type="HOGENOM" id="CLU_1989698_0_0_5"/>
<organism evidence="1 2">
    <name type="scientific">Salipiger mucosus DSM 16094</name>
    <dbReference type="NCBI Taxonomy" id="1123237"/>
    <lineage>
        <taxon>Bacteria</taxon>
        <taxon>Pseudomonadati</taxon>
        <taxon>Pseudomonadota</taxon>
        <taxon>Alphaproteobacteria</taxon>
        <taxon>Rhodobacterales</taxon>
        <taxon>Roseobacteraceae</taxon>
        <taxon>Salipiger</taxon>
    </lineage>
</organism>
<dbReference type="STRING" id="1123237.Salmuc_03600"/>